<evidence type="ECO:0000313" key="5">
    <source>
        <dbReference type="EMBL" id="SEQ51955.1"/>
    </source>
</evidence>
<keyword evidence="2" id="KW-0808">Transferase</keyword>
<dbReference type="PANTHER" id="PTHR43320">
    <property type="entry name" value="SUGAR KINASE"/>
    <property type="match status" value="1"/>
</dbReference>
<dbReference type="Pfam" id="PF00294">
    <property type="entry name" value="PfkB"/>
    <property type="match status" value="1"/>
</dbReference>
<dbReference type="PANTHER" id="PTHR43320:SF3">
    <property type="entry name" value="CARBOHYDRATE KINASE PFKB DOMAIN-CONTAINING PROTEIN"/>
    <property type="match status" value="1"/>
</dbReference>
<reference evidence="5 6" key="1">
    <citation type="submission" date="2016-10" db="EMBL/GenBank/DDBJ databases">
        <authorList>
            <person name="de Groot N.N."/>
        </authorList>
    </citation>
    <scope>NUCLEOTIDE SEQUENCE [LARGE SCALE GENOMIC DNA]</scope>
    <source>
        <strain evidence="5 6">A52C2</strain>
    </source>
</reference>
<evidence type="ECO:0000256" key="3">
    <source>
        <dbReference type="ARBA" id="ARBA00022777"/>
    </source>
</evidence>
<dbReference type="GO" id="GO:0016301">
    <property type="term" value="F:kinase activity"/>
    <property type="evidence" value="ECO:0007669"/>
    <property type="project" value="UniProtKB-KW"/>
</dbReference>
<evidence type="ECO:0000313" key="6">
    <source>
        <dbReference type="Proteomes" id="UP000199647"/>
    </source>
</evidence>
<feature type="domain" description="Carbohydrate kinase PfkB" evidence="4">
    <location>
        <begin position="57"/>
        <end position="319"/>
    </location>
</feature>
<keyword evidence="3 5" id="KW-0418">Kinase</keyword>
<protein>
    <submittedName>
        <fullName evidence="5">Adenosine kinase</fullName>
    </submittedName>
</protein>
<accession>A0A1H9GPA3</accession>
<dbReference type="AlphaFoldDB" id="A0A1H9GPA3"/>
<dbReference type="CDD" id="cd01168">
    <property type="entry name" value="adenosine_kinase"/>
    <property type="match status" value="1"/>
</dbReference>
<dbReference type="STRING" id="1855383.SAMN05216548_105107"/>
<dbReference type="OrthoDB" id="9813569at2"/>
<keyword evidence="6" id="KW-1185">Reference proteome</keyword>
<comment type="similarity">
    <text evidence="1">Belongs to the carbohydrate kinase PfkB family.</text>
</comment>
<proteinExistence type="inferred from homology"/>
<dbReference type="InterPro" id="IPR011611">
    <property type="entry name" value="PfkB_dom"/>
</dbReference>
<evidence type="ECO:0000256" key="1">
    <source>
        <dbReference type="ARBA" id="ARBA00010688"/>
    </source>
</evidence>
<evidence type="ECO:0000256" key="2">
    <source>
        <dbReference type="ARBA" id="ARBA00022679"/>
    </source>
</evidence>
<name>A0A1H9GPA3_9HYPH</name>
<gene>
    <name evidence="5" type="ORF">SAMN05216548_105107</name>
</gene>
<organism evidence="5 6">
    <name type="scientific">Faunimonas pinastri</name>
    <dbReference type="NCBI Taxonomy" id="1855383"/>
    <lineage>
        <taxon>Bacteria</taxon>
        <taxon>Pseudomonadati</taxon>
        <taxon>Pseudomonadota</taxon>
        <taxon>Alphaproteobacteria</taxon>
        <taxon>Hyphomicrobiales</taxon>
        <taxon>Afifellaceae</taxon>
        <taxon>Faunimonas</taxon>
    </lineage>
</organism>
<dbReference type="SUPFAM" id="SSF53613">
    <property type="entry name" value="Ribokinase-like"/>
    <property type="match status" value="1"/>
</dbReference>
<dbReference type="InterPro" id="IPR052700">
    <property type="entry name" value="Carb_kinase_PfkB-like"/>
</dbReference>
<dbReference type="RefSeq" id="WP_092496250.1">
    <property type="nucleotide sequence ID" value="NZ_FOFG01000005.1"/>
</dbReference>
<dbReference type="Gene3D" id="3.40.1190.20">
    <property type="match status" value="1"/>
</dbReference>
<dbReference type="InterPro" id="IPR029056">
    <property type="entry name" value="Ribokinase-like"/>
</dbReference>
<dbReference type="EMBL" id="FOFG01000005">
    <property type="protein sequence ID" value="SEQ51955.1"/>
    <property type="molecule type" value="Genomic_DNA"/>
</dbReference>
<sequence>MAQADIDVLTIGNAIVDVLTQTEEDFLVREKLVKGSMRLVDAGESERIYGLMGPGQLVSGGCAGNTAAGVASLGGRAAFIGKVRDDDLGRFFRHDMNSIGVRFPTNPLGADGTATGRCMILITPDTERTMNTFLGACQELTPADLDRPTIEGAAITYLEGYLWDPPKAKEAFIEAARIAHAAGRQVALTLSDFFCVDRYREEFIDLMKTGTVDIVFANHPEVMALYGTEDFNAALEQLERDVKLASVTLGAEGSLVLGGPEGRVQVGAPPVDTIVDKTGAGDLYASGFLFGLSRGAPLGRCAELGALSAGEIISHVGARPLGSLKNLAAQRGLSL</sequence>
<evidence type="ECO:0000259" key="4">
    <source>
        <dbReference type="Pfam" id="PF00294"/>
    </source>
</evidence>
<dbReference type="Proteomes" id="UP000199647">
    <property type="component" value="Unassembled WGS sequence"/>
</dbReference>